<keyword evidence="4" id="KW-1185">Reference proteome</keyword>
<keyword evidence="1" id="KW-1133">Transmembrane helix</keyword>
<dbReference type="OrthoDB" id="369355at2"/>
<evidence type="ECO:0000256" key="1">
    <source>
        <dbReference type="SAM" id="Phobius"/>
    </source>
</evidence>
<evidence type="ECO:0000259" key="2">
    <source>
        <dbReference type="PROSITE" id="PS51202"/>
    </source>
</evidence>
<sequence length="221" mass="25092">MIIYFLLAIMIFLIIIEVITVLFKLTGLTEEKARFQVISLLTGVGFTTKESELITQHDTRRHLAQAVMLLGYVGLVTGISFFVDFIKSSISFENVIVVVICVILLFLIFKNKAFISWFDDIVEDLIVKKRKGFKSSNKLYKLVTRAKGYGIFNVFIDESSPLIGVRLRDSNLKPHKIIILNIDKGNDFIGFANSQYIIESGDNILLYGKISEIARVFNLKI</sequence>
<dbReference type="EMBL" id="FQZB01000010">
    <property type="protein sequence ID" value="SHJ72256.1"/>
    <property type="molecule type" value="Genomic_DNA"/>
</dbReference>
<name>A0A1M6LM05_9CLOT</name>
<dbReference type="AlphaFoldDB" id="A0A1M6LM05"/>
<dbReference type="Gene3D" id="3.30.70.1450">
    <property type="entry name" value="Regulator of K+ conductance, C-terminal domain"/>
    <property type="match status" value="1"/>
</dbReference>
<dbReference type="Pfam" id="PF02080">
    <property type="entry name" value="TrkA_C"/>
    <property type="match status" value="1"/>
</dbReference>
<gene>
    <name evidence="3" type="ORF">SAMN02745163_02427</name>
</gene>
<keyword evidence="1" id="KW-0812">Transmembrane</keyword>
<dbReference type="Proteomes" id="UP000184310">
    <property type="component" value="Unassembled WGS sequence"/>
</dbReference>
<dbReference type="GO" id="GO:0006813">
    <property type="term" value="P:potassium ion transport"/>
    <property type="evidence" value="ECO:0007669"/>
    <property type="project" value="InterPro"/>
</dbReference>
<reference evidence="3 4" key="1">
    <citation type="submission" date="2016-11" db="EMBL/GenBank/DDBJ databases">
        <authorList>
            <person name="Jaros S."/>
            <person name="Januszkiewicz K."/>
            <person name="Wedrychowicz H."/>
        </authorList>
    </citation>
    <scope>NUCLEOTIDE SEQUENCE [LARGE SCALE GENOMIC DNA]</scope>
    <source>
        <strain evidence="3 4">DSM 21758</strain>
    </source>
</reference>
<keyword evidence="1" id="KW-0472">Membrane</keyword>
<protein>
    <submittedName>
        <fullName evidence="3">TrkA-C domain-containing protein</fullName>
    </submittedName>
</protein>
<dbReference type="SUPFAM" id="SSF116726">
    <property type="entry name" value="TrkA C-terminal domain-like"/>
    <property type="match status" value="1"/>
</dbReference>
<feature type="transmembrane region" description="Helical" evidence="1">
    <location>
        <begin position="63"/>
        <end position="83"/>
    </location>
</feature>
<accession>A0A1M6LM05</accession>
<dbReference type="RefSeq" id="WP_072987791.1">
    <property type="nucleotide sequence ID" value="NZ_FQZB01000010.1"/>
</dbReference>
<dbReference type="PROSITE" id="PS51202">
    <property type="entry name" value="RCK_C"/>
    <property type="match status" value="1"/>
</dbReference>
<feature type="transmembrane region" description="Helical" evidence="1">
    <location>
        <begin position="89"/>
        <end position="109"/>
    </location>
</feature>
<feature type="transmembrane region" description="Helical" evidence="1">
    <location>
        <begin position="6"/>
        <end position="25"/>
    </location>
</feature>
<evidence type="ECO:0000313" key="4">
    <source>
        <dbReference type="Proteomes" id="UP000184310"/>
    </source>
</evidence>
<evidence type="ECO:0000313" key="3">
    <source>
        <dbReference type="EMBL" id="SHJ72256.1"/>
    </source>
</evidence>
<dbReference type="GO" id="GO:0008324">
    <property type="term" value="F:monoatomic cation transmembrane transporter activity"/>
    <property type="evidence" value="ECO:0007669"/>
    <property type="project" value="InterPro"/>
</dbReference>
<dbReference type="InterPro" id="IPR006037">
    <property type="entry name" value="RCK_C"/>
</dbReference>
<dbReference type="STRING" id="1121302.SAMN02745163_02427"/>
<dbReference type="InterPro" id="IPR036721">
    <property type="entry name" value="RCK_C_sf"/>
</dbReference>
<proteinExistence type="predicted"/>
<organism evidence="3 4">
    <name type="scientific">Clostridium cavendishii DSM 21758</name>
    <dbReference type="NCBI Taxonomy" id="1121302"/>
    <lineage>
        <taxon>Bacteria</taxon>
        <taxon>Bacillati</taxon>
        <taxon>Bacillota</taxon>
        <taxon>Clostridia</taxon>
        <taxon>Eubacteriales</taxon>
        <taxon>Clostridiaceae</taxon>
        <taxon>Clostridium</taxon>
    </lineage>
</organism>
<feature type="domain" description="RCK C-terminal" evidence="2">
    <location>
        <begin position="139"/>
        <end position="221"/>
    </location>
</feature>